<feature type="domain" description="PAC" evidence="2">
    <location>
        <begin position="509"/>
        <end position="561"/>
    </location>
</feature>
<feature type="domain" description="PAS" evidence="1">
    <location>
        <begin position="436"/>
        <end position="506"/>
    </location>
</feature>
<dbReference type="InterPro" id="IPR052155">
    <property type="entry name" value="Biofilm_reg_signaling"/>
</dbReference>
<dbReference type="InterPro" id="IPR000700">
    <property type="entry name" value="PAS-assoc_C"/>
</dbReference>
<evidence type="ECO:0000259" key="2">
    <source>
        <dbReference type="PROSITE" id="PS50113"/>
    </source>
</evidence>
<dbReference type="PANTHER" id="PTHR44757">
    <property type="entry name" value="DIGUANYLATE CYCLASE DGCP"/>
    <property type="match status" value="1"/>
</dbReference>
<dbReference type="STRING" id="240015.ACP_0098"/>
<evidence type="ECO:0000313" key="4">
    <source>
        <dbReference type="EMBL" id="ACO33141.1"/>
    </source>
</evidence>
<dbReference type="SMART" id="SM00086">
    <property type="entry name" value="PAC"/>
    <property type="match status" value="2"/>
</dbReference>
<evidence type="ECO:0000313" key="5">
    <source>
        <dbReference type="Proteomes" id="UP000002207"/>
    </source>
</evidence>
<keyword evidence="5" id="KW-1185">Reference proteome</keyword>
<dbReference type="InterPro" id="IPR001633">
    <property type="entry name" value="EAL_dom"/>
</dbReference>
<reference evidence="4 5" key="1">
    <citation type="journal article" date="2009" name="Appl. Environ. Microbiol.">
        <title>Three genomes from the phylum Acidobacteria provide insight into the lifestyles of these microorganisms in soils.</title>
        <authorList>
            <person name="Ward N.L."/>
            <person name="Challacombe J.F."/>
            <person name="Janssen P.H."/>
            <person name="Henrissat B."/>
            <person name="Coutinho P.M."/>
            <person name="Wu M."/>
            <person name="Xie G."/>
            <person name="Haft D.H."/>
            <person name="Sait M."/>
            <person name="Badger J."/>
            <person name="Barabote R.D."/>
            <person name="Bradley B."/>
            <person name="Brettin T.S."/>
            <person name="Brinkac L.M."/>
            <person name="Bruce D."/>
            <person name="Creasy T."/>
            <person name="Daugherty S.C."/>
            <person name="Davidsen T.M."/>
            <person name="DeBoy R.T."/>
            <person name="Detter J.C."/>
            <person name="Dodson R.J."/>
            <person name="Durkin A.S."/>
            <person name="Ganapathy A."/>
            <person name="Gwinn-Giglio M."/>
            <person name="Han C.S."/>
            <person name="Khouri H."/>
            <person name="Kiss H."/>
            <person name="Kothari S.P."/>
            <person name="Madupu R."/>
            <person name="Nelson K.E."/>
            <person name="Nelson W.C."/>
            <person name="Paulsen I."/>
            <person name="Penn K."/>
            <person name="Ren Q."/>
            <person name="Rosovitz M.J."/>
            <person name="Selengut J.D."/>
            <person name="Shrivastava S."/>
            <person name="Sullivan S.A."/>
            <person name="Tapia R."/>
            <person name="Thompson L.S."/>
            <person name="Watkins K.L."/>
            <person name="Yang Q."/>
            <person name="Yu C."/>
            <person name="Zafar N."/>
            <person name="Zhou L."/>
            <person name="Kuske C.R."/>
        </authorList>
    </citation>
    <scope>NUCLEOTIDE SEQUENCE [LARGE SCALE GENOMIC DNA]</scope>
    <source>
        <strain evidence="5">ATCC 51196 / DSM 11244 / BCRC 80197 / JCM 7670 / NBRC 15755 / NCIMB 13165 / 161</strain>
    </source>
</reference>
<dbReference type="InterPro" id="IPR013656">
    <property type="entry name" value="PAS_4"/>
</dbReference>
<feature type="domain" description="EAL" evidence="3">
    <location>
        <begin position="35"/>
        <end position="284"/>
    </location>
</feature>
<dbReference type="eggNOG" id="COG2200">
    <property type="taxonomic scope" value="Bacteria"/>
</dbReference>
<dbReference type="AlphaFoldDB" id="C1F8H4"/>
<dbReference type="PROSITE" id="PS50113">
    <property type="entry name" value="PAC"/>
    <property type="match status" value="2"/>
</dbReference>
<dbReference type="Proteomes" id="UP000002207">
    <property type="component" value="Chromosome"/>
</dbReference>
<dbReference type="Pfam" id="PF13188">
    <property type="entry name" value="PAS_8"/>
    <property type="match status" value="1"/>
</dbReference>
<dbReference type="PROSITE" id="PS50112">
    <property type="entry name" value="PAS"/>
    <property type="match status" value="1"/>
</dbReference>
<dbReference type="EMBL" id="CP001472">
    <property type="protein sequence ID" value="ACO33141.1"/>
    <property type="molecule type" value="Genomic_DNA"/>
</dbReference>
<dbReference type="NCBIfam" id="TIGR00229">
    <property type="entry name" value="sensory_box"/>
    <property type="match status" value="2"/>
</dbReference>
<dbReference type="InterPro" id="IPR000014">
    <property type="entry name" value="PAS"/>
</dbReference>
<protein>
    <submittedName>
        <fullName evidence="4">PAS domain S-box</fullName>
    </submittedName>
</protein>
<evidence type="ECO:0000259" key="3">
    <source>
        <dbReference type="PROSITE" id="PS50883"/>
    </source>
</evidence>
<dbReference type="Pfam" id="PF08448">
    <property type="entry name" value="PAS_4"/>
    <property type="match status" value="1"/>
</dbReference>
<dbReference type="PANTHER" id="PTHR44757:SF2">
    <property type="entry name" value="BIOFILM ARCHITECTURE MAINTENANCE PROTEIN MBAA"/>
    <property type="match status" value="1"/>
</dbReference>
<dbReference type="Pfam" id="PF08447">
    <property type="entry name" value="PAS_3"/>
    <property type="match status" value="1"/>
</dbReference>
<proteinExistence type="predicted"/>
<sequence>MHSCNAGPFRFSPGQHSSRESCFKKFAYRRKLSGMPCTEADLRRALENEEFYPVFQPMVEIRTGQLAGFEVLARWNCQGQEISPEVFVPAIEYAGLISPMTQVLTRKVFACAALQQSRALLSLNISARQLLDPDMPRRVERLASEFQFPLHRLTLELTESALLDNLDRAAAVAHDLKSLGCRLALDDFGTGYSSLRHVHALPLDEIKVDRSFVESMAVRRESRAIVASVVGLGQGLKLLTVAEGVETQEQAEMLFWMGCDLGQGWFYGHPVPADELPDLLDRRIWPLAVSVQPIEGASHISLEAIAPHRMAQLQAIYDGAPVGLCFLNQEMRYVSLNRRLAEMNGAPVAAHIGRTVEDVIPEVFAQVEPYIRRALAGEPMSGVEFKKPGVGKDGADQILVGSYRPVRESNGDVVGVSAAITDMTLYKRTEQALLESETHFRHMLQLGPHVPWVVNAQGGVVEASSRWEEITGQPVPAALGDGWMRMLHPDDIAPTRAAIDASLKSGHPIDIEYRVRDLKGAWRRMRSRGSPRFGDEGHVQGIYGVVEDIEEHRKMSEELQRCHAELRAALNSAPMGMILADGSDGAITLVNRRAQQIFGTGAFPGQKFTQYLRMQVRDVDGQLLKLEKYPLAKVIQHGQPTEPRTYLLRQPDGIMAQIVISARPIYSDAGELIGGMMVVREPGLPDDKEAEEMSTLYEG</sequence>
<dbReference type="SUPFAM" id="SSF141868">
    <property type="entry name" value="EAL domain-like"/>
    <property type="match status" value="1"/>
</dbReference>
<gene>
    <name evidence="4" type="ordered locus">ACP_0098</name>
</gene>
<dbReference type="InterPro" id="IPR035965">
    <property type="entry name" value="PAS-like_dom_sf"/>
</dbReference>
<name>C1F8H4_ACIC5</name>
<dbReference type="CDD" id="cd01948">
    <property type="entry name" value="EAL"/>
    <property type="match status" value="1"/>
</dbReference>
<organism evidence="4 5">
    <name type="scientific">Acidobacterium capsulatum (strain ATCC 51196 / DSM 11244 / BCRC 80197 / JCM 7670 / NBRC 15755 / NCIMB 13165 / 161)</name>
    <dbReference type="NCBI Taxonomy" id="240015"/>
    <lineage>
        <taxon>Bacteria</taxon>
        <taxon>Pseudomonadati</taxon>
        <taxon>Acidobacteriota</taxon>
        <taxon>Terriglobia</taxon>
        <taxon>Terriglobales</taxon>
        <taxon>Acidobacteriaceae</taxon>
        <taxon>Acidobacterium</taxon>
    </lineage>
</organism>
<accession>C1F8H4</accession>
<dbReference type="PROSITE" id="PS50883">
    <property type="entry name" value="EAL"/>
    <property type="match status" value="1"/>
</dbReference>
<dbReference type="CDD" id="cd00130">
    <property type="entry name" value="PAS"/>
    <property type="match status" value="2"/>
</dbReference>
<dbReference type="InterPro" id="IPR013655">
    <property type="entry name" value="PAS_fold_3"/>
</dbReference>
<dbReference type="InterPro" id="IPR035919">
    <property type="entry name" value="EAL_sf"/>
</dbReference>
<evidence type="ECO:0000259" key="1">
    <source>
        <dbReference type="PROSITE" id="PS50112"/>
    </source>
</evidence>
<dbReference type="SMART" id="SM00091">
    <property type="entry name" value="PAS"/>
    <property type="match status" value="3"/>
</dbReference>
<dbReference type="SMART" id="SM00052">
    <property type="entry name" value="EAL"/>
    <property type="match status" value="1"/>
</dbReference>
<dbReference type="Gene3D" id="3.20.20.450">
    <property type="entry name" value="EAL domain"/>
    <property type="match status" value="1"/>
</dbReference>
<dbReference type="Gene3D" id="3.30.450.20">
    <property type="entry name" value="PAS domain"/>
    <property type="match status" value="3"/>
</dbReference>
<dbReference type="SUPFAM" id="SSF55785">
    <property type="entry name" value="PYP-like sensor domain (PAS domain)"/>
    <property type="match status" value="3"/>
</dbReference>
<dbReference type="KEGG" id="aca:ACP_0098"/>
<feature type="domain" description="PAC" evidence="2">
    <location>
        <begin position="381"/>
        <end position="435"/>
    </location>
</feature>
<dbReference type="HOGENOM" id="CLU_024675_0_1_0"/>
<dbReference type="InParanoid" id="C1F8H4"/>
<dbReference type="InterPro" id="IPR001610">
    <property type="entry name" value="PAC"/>
</dbReference>
<dbReference type="Pfam" id="PF00563">
    <property type="entry name" value="EAL"/>
    <property type="match status" value="1"/>
</dbReference>